<dbReference type="AlphaFoldDB" id="A0A1C4YB49"/>
<accession>A0A1C4YB49</accession>
<name>A0A1C4YB49_MICVI</name>
<evidence type="ECO:0000313" key="2">
    <source>
        <dbReference type="EMBL" id="SCF17934.1"/>
    </source>
</evidence>
<dbReference type="RefSeq" id="WP_089007643.1">
    <property type="nucleotide sequence ID" value="NZ_LT607411.1"/>
</dbReference>
<dbReference type="Proteomes" id="UP000198242">
    <property type="component" value="Chromosome I"/>
</dbReference>
<proteinExistence type="predicted"/>
<keyword evidence="1" id="KW-0472">Membrane</keyword>
<sequence>MPQLVSVRVRNGRGRRLRLWVPILPVLLILSPVLLLVLALAAVACLVWRINPVRALHATWRLLCALTGTRIEIEQSRTAVLVNIR</sequence>
<keyword evidence="3" id="KW-1185">Reference proteome</keyword>
<evidence type="ECO:0000313" key="3">
    <source>
        <dbReference type="Proteomes" id="UP000198242"/>
    </source>
</evidence>
<protein>
    <submittedName>
        <fullName evidence="2">Uncharacterized protein</fullName>
    </submittedName>
</protein>
<reference evidence="3" key="1">
    <citation type="submission" date="2016-06" db="EMBL/GenBank/DDBJ databases">
        <authorList>
            <person name="Varghese N."/>
            <person name="Submissions Spin"/>
        </authorList>
    </citation>
    <scope>NUCLEOTIDE SEQUENCE [LARGE SCALE GENOMIC DNA]</scope>
    <source>
        <strain evidence="3">DSM 43909</strain>
    </source>
</reference>
<dbReference type="OrthoDB" id="3483917at2"/>
<dbReference type="EMBL" id="LT607411">
    <property type="protein sequence ID" value="SCF17934.1"/>
    <property type="molecule type" value="Genomic_DNA"/>
</dbReference>
<organism evidence="2 3">
    <name type="scientific">Micromonospora viridifaciens</name>
    <dbReference type="NCBI Taxonomy" id="1881"/>
    <lineage>
        <taxon>Bacteria</taxon>
        <taxon>Bacillati</taxon>
        <taxon>Actinomycetota</taxon>
        <taxon>Actinomycetes</taxon>
        <taxon>Micromonosporales</taxon>
        <taxon>Micromonosporaceae</taxon>
        <taxon>Micromonospora</taxon>
    </lineage>
</organism>
<keyword evidence="1" id="KW-1133">Transmembrane helix</keyword>
<keyword evidence="1" id="KW-0812">Transmembrane</keyword>
<evidence type="ECO:0000256" key="1">
    <source>
        <dbReference type="SAM" id="Phobius"/>
    </source>
</evidence>
<gene>
    <name evidence="2" type="ORF">GA0074695_4046</name>
</gene>
<feature type="transmembrane region" description="Helical" evidence="1">
    <location>
        <begin position="20"/>
        <end position="48"/>
    </location>
</feature>